<protein>
    <submittedName>
        <fullName evidence="1">Uncharacterized protein</fullName>
    </submittedName>
</protein>
<comment type="caution">
    <text evidence="1">The sequence shown here is derived from an EMBL/GenBank/DDBJ whole genome shotgun (WGS) entry which is preliminary data.</text>
</comment>
<sequence>MEHNLPLNMFCASFGHNYFLIERTSFEMSQLICKSCGAQFNYNTNGDIVKAKMNYTNLDEIIKILRPS</sequence>
<gene>
    <name evidence="1" type="ORF">DFQ06_2479</name>
</gene>
<dbReference type="AlphaFoldDB" id="A0A4R8MAG0"/>
<evidence type="ECO:0000313" key="1">
    <source>
        <dbReference type="EMBL" id="TDY62633.1"/>
    </source>
</evidence>
<dbReference type="OrthoDB" id="1447587at2"/>
<dbReference type="EMBL" id="SORL01000008">
    <property type="protein sequence ID" value="TDY62633.1"/>
    <property type="molecule type" value="Genomic_DNA"/>
</dbReference>
<keyword evidence="2" id="KW-1185">Reference proteome</keyword>
<dbReference type="RefSeq" id="WP_042497728.1">
    <property type="nucleotide sequence ID" value="NZ_BBNQ01000008.1"/>
</dbReference>
<accession>A0A4R8MAG0</accession>
<proteinExistence type="predicted"/>
<organism evidence="1 2">
    <name type="scientific">Algibacter lectus</name>
    <dbReference type="NCBI Taxonomy" id="221126"/>
    <lineage>
        <taxon>Bacteria</taxon>
        <taxon>Pseudomonadati</taxon>
        <taxon>Bacteroidota</taxon>
        <taxon>Flavobacteriia</taxon>
        <taxon>Flavobacteriales</taxon>
        <taxon>Flavobacteriaceae</taxon>
        <taxon>Algibacter</taxon>
    </lineage>
</organism>
<evidence type="ECO:0000313" key="2">
    <source>
        <dbReference type="Proteomes" id="UP000294824"/>
    </source>
</evidence>
<reference evidence="1 2" key="1">
    <citation type="submission" date="2019-03" db="EMBL/GenBank/DDBJ databases">
        <title>Genomic Encyclopedia of Type Strains, Phase III (KMG-III): the genomes of soil and plant-associated and newly described type strains.</title>
        <authorList>
            <person name="Whitman W."/>
        </authorList>
    </citation>
    <scope>NUCLEOTIDE SEQUENCE [LARGE SCALE GENOMIC DNA]</scope>
    <source>
        <strain evidence="1 2">CECT 8301</strain>
    </source>
</reference>
<dbReference type="Proteomes" id="UP000294824">
    <property type="component" value="Unassembled WGS sequence"/>
</dbReference>
<name>A0A4R8MAG0_9FLAO</name>